<evidence type="ECO:0000256" key="1">
    <source>
        <dbReference type="ARBA" id="ARBA00005254"/>
    </source>
</evidence>
<dbReference type="RefSeq" id="WP_185064294.1">
    <property type="nucleotide sequence ID" value="NZ_BAABJP010000007.1"/>
</dbReference>
<name>A0ABP9PQQ8_9PSEU</name>
<proteinExistence type="inferred from homology"/>
<comment type="similarity">
    <text evidence="1">Belongs to the enoyl-CoA hydratase/isomerase family.</text>
</comment>
<dbReference type="SUPFAM" id="SSF54637">
    <property type="entry name" value="Thioesterase/thiol ester dehydrase-isomerase"/>
    <property type="match status" value="1"/>
</dbReference>
<organism evidence="3 4">
    <name type="scientific">Pseudonocardia eucalypti</name>
    <dbReference type="NCBI Taxonomy" id="648755"/>
    <lineage>
        <taxon>Bacteria</taxon>
        <taxon>Bacillati</taxon>
        <taxon>Actinomycetota</taxon>
        <taxon>Actinomycetes</taxon>
        <taxon>Pseudonocardiales</taxon>
        <taxon>Pseudonocardiaceae</taxon>
        <taxon>Pseudonocardia</taxon>
    </lineage>
</organism>
<sequence>MTGLTFGDFTGGRVFELGTVTADRDEMLDYARRFDPQPIHLAERPTASGLFTASLWLRAWVSGVVNDTPALRTGGANSFSWPAPVYPGDALAARAGVLGARRSRDDPSLGVADILATLNRGDECVFRGQLTVLLREPT</sequence>
<dbReference type="Pfam" id="PF01575">
    <property type="entry name" value="MaoC_dehydratas"/>
    <property type="match status" value="1"/>
</dbReference>
<feature type="domain" description="MaoC-like" evidence="2">
    <location>
        <begin position="19"/>
        <end position="107"/>
    </location>
</feature>
<evidence type="ECO:0000313" key="4">
    <source>
        <dbReference type="Proteomes" id="UP001428817"/>
    </source>
</evidence>
<evidence type="ECO:0000259" key="2">
    <source>
        <dbReference type="Pfam" id="PF01575"/>
    </source>
</evidence>
<gene>
    <name evidence="3" type="ORF">GCM10023321_16230</name>
</gene>
<reference evidence="4" key="1">
    <citation type="journal article" date="2019" name="Int. J. Syst. Evol. Microbiol.">
        <title>The Global Catalogue of Microorganisms (GCM) 10K type strain sequencing project: providing services to taxonomists for standard genome sequencing and annotation.</title>
        <authorList>
            <consortium name="The Broad Institute Genomics Platform"/>
            <consortium name="The Broad Institute Genome Sequencing Center for Infectious Disease"/>
            <person name="Wu L."/>
            <person name="Ma J."/>
        </authorList>
    </citation>
    <scope>NUCLEOTIDE SEQUENCE [LARGE SCALE GENOMIC DNA]</scope>
    <source>
        <strain evidence="4">JCM 18303</strain>
    </source>
</reference>
<comment type="caution">
    <text evidence="3">The sequence shown here is derived from an EMBL/GenBank/DDBJ whole genome shotgun (WGS) entry which is preliminary data.</text>
</comment>
<dbReference type="InterPro" id="IPR029069">
    <property type="entry name" value="HotDog_dom_sf"/>
</dbReference>
<protein>
    <submittedName>
        <fullName evidence="3">MaoC family dehydratase</fullName>
    </submittedName>
</protein>
<keyword evidence="4" id="KW-1185">Reference proteome</keyword>
<dbReference type="InterPro" id="IPR002539">
    <property type="entry name" value="MaoC-like_dom"/>
</dbReference>
<accession>A0ABP9PQQ8</accession>
<evidence type="ECO:0000313" key="3">
    <source>
        <dbReference type="EMBL" id="GAA5150588.1"/>
    </source>
</evidence>
<dbReference type="Proteomes" id="UP001428817">
    <property type="component" value="Unassembled WGS sequence"/>
</dbReference>
<dbReference type="EMBL" id="BAABJP010000007">
    <property type="protein sequence ID" value="GAA5150588.1"/>
    <property type="molecule type" value="Genomic_DNA"/>
</dbReference>
<dbReference type="Gene3D" id="3.10.129.10">
    <property type="entry name" value="Hotdog Thioesterase"/>
    <property type="match status" value="1"/>
</dbReference>